<dbReference type="InterPro" id="IPR036390">
    <property type="entry name" value="WH_DNA-bd_sf"/>
</dbReference>
<evidence type="ECO:0000256" key="2">
    <source>
        <dbReference type="ARBA" id="ARBA00022679"/>
    </source>
</evidence>
<evidence type="ECO:0000256" key="4">
    <source>
        <dbReference type="PIRSR" id="PIRSR005739-1"/>
    </source>
</evidence>
<comment type="caution">
    <text evidence="8">The sequence shown here is derived from an EMBL/GenBank/DDBJ whole genome shotgun (WGS) entry which is preliminary data.</text>
</comment>
<sequence>MDSSAKTQHKHKHNEEEEEEEENEEDTYSFAMQLAMSIVLPTSMQAAAELGVFEIIAKAGPGAKLSAAQIAAQMPSRNPNAGVMLDRILRLLVTNRVLRCSLSSAGDNQRLYSLAPVAKYFVLNQDGVSLCPLLAMAGDQAQLDIWYKLADAVLQGGIPFNKVHGMGVYEYAGNDSRFNGVFNKAMLNHTSIVMNRILDSYNGFEQIKQLVDVGGGLGVTLNIITSRYPHIEGVNFDLPHVIQNAPSYRGVKHICGNMFERIPKGDAILMKWILHNWDDEHCLTLLKNCYEAIPENGKIIIIDRMPMVTPEATAAAREASMTDIIMLMQFSGGRERTTQEFMALANEAGFNGVNYECFSILHNWGHEHCLSLLKNCYEAIPENEKIIIISRMPMVVPEAHQLPEKPP</sequence>
<dbReference type="Pfam" id="PF00891">
    <property type="entry name" value="Methyltransf_2"/>
    <property type="match status" value="2"/>
</dbReference>
<dbReference type="FunFam" id="1.10.10.10:FF:000357">
    <property type="entry name" value="Caffeic acid 3-O-methyltransferase"/>
    <property type="match status" value="1"/>
</dbReference>
<dbReference type="Gene3D" id="3.40.50.150">
    <property type="entry name" value="Vaccinia Virus protein VP39"/>
    <property type="match status" value="2"/>
</dbReference>
<dbReference type="InterPro" id="IPR029063">
    <property type="entry name" value="SAM-dependent_MTases_sf"/>
</dbReference>
<evidence type="ECO:0000313" key="8">
    <source>
        <dbReference type="EMBL" id="KAK9201007.1"/>
    </source>
</evidence>
<dbReference type="InterPro" id="IPR036388">
    <property type="entry name" value="WH-like_DNA-bd_sf"/>
</dbReference>
<dbReference type="GO" id="GO:0046983">
    <property type="term" value="F:protein dimerization activity"/>
    <property type="evidence" value="ECO:0007669"/>
    <property type="project" value="InterPro"/>
</dbReference>
<dbReference type="SUPFAM" id="SSF46785">
    <property type="entry name" value="Winged helix' DNA-binding domain"/>
    <property type="match status" value="1"/>
</dbReference>
<reference evidence="8 9" key="1">
    <citation type="submission" date="2024-05" db="EMBL/GenBank/DDBJ databases">
        <title>Haplotype-resolved chromosome-level genome assembly of Huyou (Citrus changshanensis).</title>
        <authorList>
            <person name="Miao C."/>
            <person name="Chen W."/>
            <person name="Wu Y."/>
            <person name="Wang L."/>
            <person name="Zhao S."/>
            <person name="Grierson D."/>
            <person name="Xu C."/>
            <person name="Chen K."/>
        </authorList>
    </citation>
    <scope>NUCLEOTIDE SEQUENCE [LARGE SCALE GENOMIC DNA]</scope>
    <source>
        <strain evidence="8">01-14</strain>
        <tissue evidence="8">Leaf</tissue>
    </source>
</reference>
<protein>
    <recommendedName>
        <fullName evidence="10">Caffeic acid O-methyltransferase</fullName>
    </recommendedName>
</protein>
<dbReference type="PROSITE" id="PS51683">
    <property type="entry name" value="SAM_OMT_II"/>
    <property type="match status" value="1"/>
</dbReference>
<evidence type="ECO:0000256" key="3">
    <source>
        <dbReference type="ARBA" id="ARBA00022691"/>
    </source>
</evidence>
<dbReference type="EMBL" id="JBCGBO010000005">
    <property type="protein sequence ID" value="KAK9201007.1"/>
    <property type="molecule type" value="Genomic_DNA"/>
</dbReference>
<proteinExistence type="predicted"/>
<dbReference type="AlphaFoldDB" id="A0AAP0QRT1"/>
<evidence type="ECO:0000313" key="9">
    <source>
        <dbReference type="Proteomes" id="UP001428341"/>
    </source>
</evidence>
<feature type="compositionally biased region" description="Acidic residues" evidence="5">
    <location>
        <begin position="16"/>
        <end position="27"/>
    </location>
</feature>
<dbReference type="PIRSF" id="PIRSF005739">
    <property type="entry name" value="O-mtase"/>
    <property type="match status" value="1"/>
</dbReference>
<dbReference type="PANTHER" id="PTHR11746">
    <property type="entry name" value="O-METHYLTRANSFERASE"/>
    <property type="match status" value="1"/>
</dbReference>
<evidence type="ECO:0000259" key="7">
    <source>
        <dbReference type="Pfam" id="PF08100"/>
    </source>
</evidence>
<organism evidence="8 9">
    <name type="scientific">Citrus x changshan-huyou</name>
    <dbReference type="NCBI Taxonomy" id="2935761"/>
    <lineage>
        <taxon>Eukaryota</taxon>
        <taxon>Viridiplantae</taxon>
        <taxon>Streptophyta</taxon>
        <taxon>Embryophyta</taxon>
        <taxon>Tracheophyta</taxon>
        <taxon>Spermatophyta</taxon>
        <taxon>Magnoliopsida</taxon>
        <taxon>eudicotyledons</taxon>
        <taxon>Gunneridae</taxon>
        <taxon>Pentapetalae</taxon>
        <taxon>rosids</taxon>
        <taxon>malvids</taxon>
        <taxon>Sapindales</taxon>
        <taxon>Rutaceae</taxon>
        <taxon>Aurantioideae</taxon>
        <taxon>Citrus</taxon>
    </lineage>
</organism>
<feature type="domain" description="O-methyltransferase dimerisation" evidence="7">
    <location>
        <begin position="32"/>
        <end position="122"/>
    </location>
</feature>
<dbReference type="SUPFAM" id="SSF53335">
    <property type="entry name" value="S-adenosyl-L-methionine-dependent methyltransferases"/>
    <property type="match status" value="1"/>
</dbReference>
<dbReference type="Proteomes" id="UP001428341">
    <property type="component" value="Unassembled WGS sequence"/>
</dbReference>
<dbReference type="Pfam" id="PF08100">
    <property type="entry name" value="Dimerisation"/>
    <property type="match status" value="1"/>
</dbReference>
<accession>A0AAP0QRT1</accession>
<gene>
    <name evidence="8" type="ORF">WN944_016208</name>
</gene>
<dbReference type="GO" id="GO:0032259">
    <property type="term" value="P:methylation"/>
    <property type="evidence" value="ECO:0007669"/>
    <property type="project" value="UniProtKB-KW"/>
</dbReference>
<feature type="domain" description="O-methyltransferase C-terminal" evidence="6">
    <location>
        <begin position="359"/>
        <end position="397"/>
    </location>
</feature>
<dbReference type="GO" id="GO:0008171">
    <property type="term" value="F:O-methyltransferase activity"/>
    <property type="evidence" value="ECO:0007669"/>
    <property type="project" value="InterPro"/>
</dbReference>
<dbReference type="FunFam" id="3.40.50.150:FF:000061">
    <property type="entry name" value="Caffeic acid O-methyltransferase"/>
    <property type="match status" value="1"/>
</dbReference>
<evidence type="ECO:0000259" key="6">
    <source>
        <dbReference type="Pfam" id="PF00891"/>
    </source>
</evidence>
<dbReference type="InterPro" id="IPR001077">
    <property type="entry name" value="COMT_C"/>
</dbReference>
<feature type="region of interest" description="Disordered" evidence="5">
    <location>
        <begin position="1"/>
        <end position="27"/>
    </location>
</feature>
<name>A0AAP0QRT1_9ROSI</name>
<dbReference type="InterPro" id="IPR016461">
    <property type="entry name" value="COMT-like"/>
</dbReference>
<evidence type="ECO:0008006" key="10">
    <source>
        <dbReference type="Google" id="ProtNLM"/>
    </source>
</evidence>
<feature type="domain" description="O-methyltransferase C-terminal" evidence="6">
    <location>
        <begin position="146"/>
        <end position="351"/>
    </location>
</feature>
<evidence type="ECO:0000256" key="5">
    <source>
        <dbReference type="SAM" id="MobiDB-lite"/>
    </source>
</evidence>
<dbReference type="InterPro" id="IPR012967">
    <property type="entry name" value="COMT_dimerisation"/>
</dbReference>
<keyword evidence="1" id="KW-0489">Methyltransferase</keyword>
<evidence type="ECO:0000256" key="1">
    <source>
        <dbReference type="ARBA" id="ARBA00022603"/>
    </source>
</evidence>
<dbReference type="Gene3D" id="1.10.10.10">
    <property type="entry name" value="Winged helix-like DNA-binding domain superfamily/Winged helix DNA-binding domain"/>
    <property type="match status" value="1"/>
</dbReference>
<keyword evidence="9" id="KW-1185">Reference proteome</keyword>
<keyword evidence="2" id="KW-0808">Transferase</keyword>
<feature type="active site" description="Proton acceptor" evidence="4">
    <location>
        <position position="275"/>
    </location>
</feature>
<keyword evidence="3" id="KW-0949">S-adenosyl-L-methionine</keyword>